<reference evidence="3" key="1">
    <citation type="journal article" date="2010" name="Genome Res.">
        <title>Population genomic sequencing of Coccidioides fungi reveals recent hybridization and transposon control.</title>
        <authorList>
            <person name="Neafsey D.E."/>
            <person name="Barker B.M."/>
            <person name="Sharpton T.J."/>
            <person name="Stajich J.E."/>
            <person name="Park D.J."/>
            <person name="Whiston E."/>
            <person name="Hung C.-Y."/>
            <person name="McMahan C."/>
            <person name="White J."/>
            <person name="Sykes S."/>
            <person name="Heiman D."/>
            <person name="Young S."/>
            <person name="Zeng Q."/>
            <person name="Abouelleil A."/>
            <person name="Aftuck L."/>
            <person name="Bessette D."/>
            <person name="Brown A."/>
            <person name="FitzGerald M."/>
            <person name="Lui A."/>
            <person name="Macdonald J.P."/>
            <person name="Priest M."/>
            <person name="Orbach M.J."/>
            <person name="Galgiani J.N."/>
            <person name="Kirkland T.N."/>
            <person name="Cole G.T."/>
            <person name="Birren B.W."/>
            <person name="Henn M.R."/>
            <person name="Taylor J.W."/>
            <person name="Rounsley S.D."/>
        </authorList>
    </citation>
    <scope>NUCLEOTIDE SEQUENCE [LARGE SCALE GENOMIC DNA]</scope>
    <source>
        <strain evidence="3">RMSCC 3703</strain>
    </source>
</reference>
<feature type="region of interest" description="Disordered" evidence="1">
    <location>
        <begin position="137"/>
        <end position="159"/>
    </location>
</feature>
<gene>
    <name evidence="2" type="ORF">CISG_06454</name>
</gene>
<proteinExistence type="predicted"/>
<dbReference type="EMBL" id="DS268156">
    <property type="protein sequence ID" value="KMU77452.1"/>
    <property type="molecule type" value="Genomic_DNA"/>
</dbReference>
<sequence>MGRGMEEGEERLARGVRAAKKKDDHHKRGLISTALGRESVWQWWQWQWQAGVLVAADIYNANNSATMSSYSANYRCVCPSTRWCSASTNVALQNPRSQRPLAAGREGDVIWDYPQQRGAESAIIGLYSPRWAASHEDRPATNMGHITATDSLKKDQKAK</sequence>
<organism evidence="2 3">
    <name type="scientific">Coccidioides immitis RMSCC 3703</name>
    <dbReference type="NCBI Taxonomy" id="454286"/>
    <lineage>
        <taxon>Eukaryota</taxon>
        <taxon>Fungi</taxon>
        <taxon>Dikarya</taxon>
        <taxon>Ascomycota</taxon>
        <taxon>Pezizomycotina</taxon>
        <taxon>Eurotiomycetes</taxon>
        <taxon>Eurotiomycetidae</taxon>
        <taxon>Onygenales</taxon>
        <taxon>Onygenaceae</taxon>
        <taxon>Coccidioides</taxon>
    </lineage>
</organism>
<name>A0A0J8TUF2_COCIT</name>
<evidence type="ECO:0000313" key="2">
    <source>
        <dbReference type="EMBL" id="KMU77452.1"/>
    </source>
</evidence>
<evidence type="ECO:0000313" key="3">
    <source>
        <dbReference type="Proteomes" id="UP000054559"/>
    </source>
</evidence>
<accession>A0A0J8TUF2</accession>
<feature type="region of interest" description="Disordered" evidence="1">
    <location>
        <begin position="1"/>
        <end position="20"/>
    </location>
</feature>
<dbReference type="AlphaFoldDB" id="A0A0J8TUF2"/>
<protein>
    <submittedName>
        <fullName evidence="2">Uncharacterized protein</fullName>
    </submittedName>
</protein>
<feature type="compositionally biased region" description="Basic and acidic residues" evidence="1">
    <location>
        <begin position="1"/>
        <end position="13"/>
    </location>
</feature>
<evidence type="ECO:0000256" key="1">
    <source>
        <dbReference type="SAM" id="MobiDB-lite"/>
    </source>
</evidence>
<dbReference type="Proteomes" id="UP000054559">
    <property type="component" value="Unassembled WGS sequence"/>
</dbReference>